<organism evidence="2 3">
    <name type="scientific">Chilo suppressalis</name>
    <name type="common">Asiatic rice borer moth</name>
    <dbReference type="NCBI Taxonomy" id="168631"/>
    <lineage>
        <taxon>Eukaryota</taxon>
        <taxon>Metazoa</taxon>
        <taxon>Ecdysozoa</taxon>
        <taxon>Arthropoda</taxon>
        <taxon>Hexapoda</taxon>
        <taxon>Insecta</taxon>
        <taxon>Pterygota</taxon>
        <taxon>Neoptera</taxon>
        <taxon>Endopterygota</taxon>
        <taxon>Lepidoptera</taxon>
        <taxon>Glossata</taxon>
        <taxon>Ditrysia</taxon>
        <taxon>Pyraloidea</taxon>
        <taxon>Crambidae</taxon>
        <taxon>Crambinae</taxon>
        <taxon>Chilo</taxon>
    </lineage>
</organism>
<dbReference type="Proteomes" id="UP001153292">
    <property type="component" value="Chromosome 10"/>
</dbReference>
<dbReference type="EMBL" id="OU963903">
    <property type="protein sequence ID" value="CAH0398052.1"/>
    <property type="molecule type" value="Genomic_DNA"/>
</dbReference>
<feature type="compositionally biased region" description="Basic and acidic residues" evidence="1">
    <location>
        <begin position="61"/>
        <end position="72"/>
    </location>
</feature>
<reference evidence="2" key="1">
    <citation type="submission" date="2021-12" db="EMBL/GenBank/DDBJ databases">
        <authorList>
            <person name="King R."/>
        </authorList>
    </citation>
    <scope>NUCLEOTIDE SEQUENCE</scope>
</reference>
<name>A0ABN8AXE2_CHISP</name>
<gene>
    <name evidence="2" type="ORF">CHILSU_LOCUS1158</name>
</gene>
<dbReference type="PANTHER" id="PTHR28348">
    <property type="entry name" value="UPF0193 PROTEIN EVG1"/>
    <property type="match status" value="1"/>
</dbReference>
<evidence type="ECO:0000313" key="3">
    <source>
        <dbReference type="Proteomes" id="UP001153292"/>
    </source>
</evidence>
<keyword evidence="3" id="KW-1185">Reference proteome</keyword>
<proteinExistence type="predicted"/>
<feature type="region of interest" description="Disordered" evidence="1">
    <location>
        <begin position="224"/>
        <end position="249"/>
    </location>
</feature>
<sequence>MEKPDANGFVNINWPSKTIPHGGIFHSRTAQSSEDQQQFLKVLLEESKLTIAQRRKSALALREHEKRTERRPQVQTQLVRPRTSRRRSLSEIRQSGAFDLDSYMPRKRGEDREKMIQKLANLMAYGDTPEQAPPKPIRESKPAPKLPTKKEMWHDLVTQIRERAEWLDEMEFLGEAGPHRDIIKDQIAERMKALDKLGIDSICSTARSSASGFSTLRSREIVQYDRGTEEPQRSGSKHSKISDKLKSVTVSKKKLEKEENVRAYNQLSTLQYSPRRRV</sequence>
<accession>A0ABN8AXE2</accession>
<evidence type="ECO:0000256" key="1">
    <source>
        <dbReference type="SAM" id="MobiDB-lite"/>
    </source>
</evidence>
<dbReference type="PANTHER" id="PTHR28348:SF1">
    <property type="entry name" value="UPF0193 PROTEIN EVG1"/>
    <property type="match status" value="1"/>
</dbReference>
<dbReference type="InterPro" id="IPR007914">
    <property type="entry name" value="UPF0193"/>
</dbReference>
<feature type="region of interest" description="Disordered" evidence="1">
    <location>
        <begin position="60"/>
        <end position="91"/>
    </location>
</feature>
<evidence type="ECO:0000313" key="2">
    <source>
        <dbReference type="EMBL" id="CAH0398052.1"/>
    </source>
</evidence>
<dbReference type="Pfam" id="PF05250">
    <property type="entry name" value="UPF0193"/>
    <property type="match status" value="1"/>
</dbReference>
<protein>
    <submittedName>
        <fullName evidence="2">Uncharacterized protein</fullName>
    </submittedName>
</protein>